<keyword evidence="1" id="KW-1133">Transmembrane helix</keyword>
<gene>
    <name evidence="2" type="ORF">g.6789</name>
</gene>
<feature type="non-terminal residue" evidence="2">
    <location>
        <position position="1"/>
    </location>
</feature>
<accession>A0A1B6D444</accession>
<dbReference type="AlphaFoldDB" id="A0A1B6D444"/>
<protein>
    <submittedName>
        <fullName evidence="2">Uncharacterized protein</fullName>
    </submittedName>
</protein>
<keyword evidence="1" id="KW-0472">Membrane</keyword>
<sequence length="196" mass="23466">FTNVHVVRKLLQLILSNMIAFCFVLLLFSNPSLAGIKNELFQEILALVNKADNVDREQMKIIKEVEPPPEFKFTNLKLTVTHPDPKNLKENAERRYRMYREILNAKKRVFQKIIHTWDDLNYDQEHQRYEEVQDALDAVKRFFNTRETNTNIRIMRAEACIDRIEATWRKLRSKGKDIGSALRFDQQLYLYLFRFK</sequence>
<reference evidence="2" key="1">
    <citation type="submission" date="2015-12" db="EMBL/GenBank/DDBJ databases">
        <title>De novo transcriptome assembly of four potential Pierce s Disease insect vectors from Arizona vineyards.</title>
        <authorList>
            <person name="Tassone E.E."/>
        </authorList>
    </citation>
    <scope>NUCLEOTIDE SEQUENCE</scope>
</reference>
<dbReference type="EMBL" id="GEDC01016860">
    <property type="protein sequence ID" value="JAS20438.1"/>
    <property type="molecule type" value="Transcribed_RNA"/>
</dbReference>
<keyword evidence="1" id="KW-0812">Transmembrane</keyword>
<proteinExistence type="predicted"/>
<evidence type="ECO:0000256" key="1">
    <source>
        <dbReference type="SAM" id="Phobius"/>
    </source>
</evidence>
<name>A0A1B6D444_9HEMI</name>
<evidence type="ECO:0000313" key="2">
    <source>
        <dbReference type="EMBL" id="JAS20438.1"/>
    </source>
</evidence>
<feature type="transmembrane region" description="Helical" evidence="1">
    <location>
        <begin position="6"/>
        <end position="28"/>
    </location>
</feature>
<organism evidence="2">
    <name type="scientific">Clastoptera arizonana</name>
    <name type="common">Arizona spittle bug</name>
    <dbReference type="NCBI Taxonomy" id="38151"/>
    <lineage>
        <taxon>Eukaryota</taxon>
        <taxon>Metazoa</taxon>
        <taxon>Ecdysozoa</taxon>
        <taxon>Arthropoda</taxon>
        <taxon>Hexapoda</taxon>
        <taxon>Insecta</taxon>
        <taxon>Pterygota</taxon>
        <taxon>Neoptera</taxon>
        <taxon>Paraneoptera</taxon>
        <taxon>Hemiptera</taxon>
        <taxon>Auchenorrhyncha</taxon>
        <taxon>Cercopoidea</taxon>
        <taxon>Clastopteridae</taxon>
        <taxon>Clastoptera</taxon>
    </lineage>
</organism>